<dbReference type="EMBL" id="JAUSUK010000002">
    <property type="protein sequence ID" value="MDQ0327518.1"/>
    <property type="molecule type" value="Genomic_DNA"/>
</dbReference>
<dbReference type="InterPro" id="IPR029069">
    <property type="entry name" value="HotDog_dom_sf"/>
</dbReference>
<dbReference type="Proteomes" id="UP001230253">
    <property type="component" value="Unassembled WGS sequence"/>
</dbReference>
<dbReference type="PANTHER" id="PTHR43664:SF1">
    <property type="entry name" value="BETA-METHYLMALYL-COA DEHYDRATASE"/>
    <property type="match status" value="1"/>
</dbReference>
<proteinExistence type="predicted"/>
<gene>
    <name evidence="2" type="ORF">J2R99_003387</name>
</gene>
<dbReference type="SUPFAM" id="SSF54637">
    <property type="entry name" value="Thioesterase/thiol ester dehydrase-isomerase"/>
    <property type="match status" value="1"/>
</dbReference>
<dbReference type="CDD" id="cd03454">
    <property type="entry name" value="YdeM"/>
    <property type="match status" value="1"/>
</dbReference>
<feature type="domain" description="MaoC-like" evidence="1">
    <location>
        <begin position="17"/>
        <end position="120"/>
    </location>
</feature>
<evidence type="ECO:0000313" key="3">
    <source>
        <dbReference type="Proteomes" id="UP001230253"/>
    </source>
</evidence>
<dbReference type="PANTHER" id="PTHR43664">
    <property type="entry name" value="MONOAMINE OXIDASE-RELATED"/>
    <property type="match status" value="1"/>
</dbReference>
<keyword evidence="3" id="KW-1185">Reference proteome</keyword>
<dbReference type="Gene3D" id="3.10.129.10">
    <property type="entry name" value="Hotdog Thioesterase"/>
    <property type="match status" value="1"/>
</dbReference>
<evidence type="ECO:0000313" key="2">
    <source>
        <dbReference type="EMBL" id="MDQ0327518.1"/>
    </source>
</evidence>
<accession>A0ABU0CBG2</accession>
<sequence length="160" mass="17981">MKTFEAIQIGERIMLGSYHFSSEEIVRFAEAFDPQDFHLSEEAAANGPFGRLAASGWHTAAIFMKLWIAYSKEEAARGGDFDPRNAGPSPGFEDLKWVKPVFAGDILTYTTEIIDKKESASRPEWGLVVMRNEAHKQDGELAYTFIGKVFVRREMSADAR</sequence>
<comment type="caution">
    <text evidence="2">The sequence shown here is derived from an EMBL/GenBank/DDBJ whole genome shotgun (WGS) entry which is preliminary data.</text>
</comment>
<name>A0ABU0CBG2_9BRAD</name>
<dbReference type="InterPro" id="IPR052342">
    <property type="entry name" value="MCH/BMMD"/>
</dbReference>
<dbReference type="RefSeq" id="WP_307155535.1">
    <property type="nucleotide sequence ID" value="NZ_JAUSUK010000002.1"/>
</dbReference>
<protein>
    <submittedName>
        <fullName evidence="2">Acyl dehydratase</fullName>
    </submittedName>
</protein>
<reference evidence="2 3" key="1">
    <citation type="submission" date="2023-07" db="EMBL/GenBank/DDBJ databases">
        <title>Genomic Encyclopedia of Type Strains, Phase IV (KMG-IV): sequencing the most valuable type-strain genomes for metagenomic binning, comparative biology and taxonomic classification.</title>
        <authorList>
            <person name="Goeker M."/>
        </authorList>
    </citation>
    <scope>NUCLEOTIDE SEQUENCE [LARGE SCALE GENOMIC DNA]</scope>
    <source>
        <strain evidence="2 3">DSM 11549</strain>
    </source>
</reference>
<dbReference type="InterPro" id="IPR002539">
    <property type="entry name" value="MaoC-like_dom"/>
</dbReference>
<dbReference type="Pfam" id="PF01575">
    <property type="entry name" value="MaoC_dehydratas"/>
    <property type="match status" value="1"/>
</dbReference>
<evidence type="ECO:0000259" key="1">
    <source>
        <dbReference type="Pfam" id="PF01575"/>
    </source>
</evidence>
<organism evidence="2 3">
    <name type="scientific">Rhodopseudomonas julia</name>
    <dbReference type="NCBI Taxonomy" id="200617"/>
    <lineage>
        <taxon>Bacteria</taxon>
        <taxon>Pseudomonadati</taxon>
        <taxon>Pseudomonadota</taxon>
        <taxon>Alphaproteobacteria</taxon>
        <taxon>Hyphomicrobiales</taxon>
        <taxon>Nitrobacteraceae</taxon>
        <taxon>Rhodopseudomonas</taxon>
    </lineage>
</organism>